<dbReference type="RefSeq" id="WP_090856977.1">
    <property type="nucleotide sequence ID" value="NZ_FMZM01000007.1"/>
</dbReference>
<organism evidence="1 2">
    <name type="scientific">Nocardioides lianchengensis</name>
    <dbReference type="NCBI Taxonomy" id="1045774"/>
    <lineage>
        <taxon>Bacteria</taxon>
        <taxon>Bacillati</taxon>
        <taxon>Actinomycetota</taxon>
        <taxon>Actinomycetes</taxon>
        <taxon>Propionibacteriales</taxon>
        <taxon>Nocardioidaceae</taxon>
        <taxon>Nocardioides</taxon>
    </lineage>
</organism>
<name>A0A1G6TLB7_9ACTN</name>
<dbReference type="STRING" id="1045774.SAMN05421872_107118"/>
<protein>
    <submittedName>
        <fullName evidence="1">Uncharacterized protein</fullName>
    </submittedName>
</protein>
<evidence type="ECO:0000313" key="1">
    <source>
        <dbReference type="EMBL" id="SDD29878.1"/>
    </source>
</evidence>
<sequence length="64" mass="7094">MLDHRTWYQDVIRDGFVQAGHARPDDAARRYVMLRDGAMIAGMLGDVTTAQRTFAAGLDDLLGN</sequence>
<reference evidence="1 2" key="1">
    <citation type="submission" date="2016-10" db="EMBL/GenBank/DDBJ databases">
        <authorList>
            <person name="de Groot N.N."/>
        </authorList>
    </citation>
    <scope>NUCLEOTIDE SEQUENCE [LARGE SCALE GENOMIC DNA]</scope>
    <source>
        <strain evidence="1 2">CGMCC 4.6858</strain>
    </source>
</reference>
<dbReference type="Proteomes" id="UP000199034">
    <property type="component" value="Unassembled WGS sequence"/>
</dbReference>
<dbReference type="Gene3D" id="1.10.357.10">
    <property type="entry name" value="Tetracycline Repressor, domain 2"/>
    <property type="match status" value="1"/>
</dbReference>
<dbReference type="AlphaFoldDB" id="A0A1G6TLB7"/>
<dbReference type="EMBL" id="FMZM01000007">
    <property type="protein sequence ID" value="SDD29878.1"/>
    <property type="molecule type" value="Genomic_DNA"/>
</dbReference>
<evidence type="ECO:0000313" key="2">
    <source>
        <dbReference type="Proteomes" id="UP000199034"/>
    </source>
</evidence>
<keyword evidence="2" id="KW-1185">Reference proteome</keyword>
<dbReference type="OrthoDB" id="4045at2"/>
<gene>
    <name evidence="1" type="ORF">SAMN05421872_107118</name>
</gene>
<accession>A0A1G6TLB7</accession>
<proteinExistence type="predicted"/>